<evidence type="ECO:0000313" key="4">
    <source>
        <dbReference type="EMBL" id="CAK0896156.1"/>
    </source>
</evidence>
<proteinExistence type="predicted"/>
<feature type="region of interest" description="Disordered" evidence="2">
    <location>
        <begin position="713"/>
        <end position="751"/>
    </location>
</feature>
<reference evidence="4" key="1">
    <citation type="submission" date="2023-10" db="EMBL/GenBank/DDBJ databases">
        <authorList>
            <person name="Chen Y."/>
            <person name="Shah S."/>
            <person name="Dougan E. K."/>
            <person name="Thang M."/>
            <person name="Chan C."/>
        </authorList>
    </citation>
    <scope>NUCLEOTIDE SEQUENCE [LARGE SCALE GENOMIC DNA]</scope>
</reference>
<dbReference type="Gene3D" id="2.60.120.200">
    <property type="match status" value="1"/>
</dbReference>
<keyword evidence="5" id="KW-1185">Reference proteome</keyword>
<dbReference type="Gene3D" id="3.50.4.10">
    <property type="entry name" value="Hepatocyte Growth Factor"/>
    <property type="match status" value="1"/>
</dbReference>
<dbReference type="InterPro" id="IPR003609">
    <property type="entry name" value="Pan_app"/>
</dbReference>
<sequence length="751" mass="80362">MQTKPTALHHNVNSTMTTVIWPMGAPCCCGALRGTVALRRRVEEIVLLTCALWHDGARQAERLLAELAELERTAARQGARIARLQEEASAVAEVIGSGARQIEDLIARQDEACAREIEALGHELAPFRAPHFQASLRERRLRQRAAREARRRGELLLRQARGNATEWLDFATMAAVEGLRAACSEVIQTAEATAAQLHVEVAPAAAEVLAAIESFKGAAVREEKCQVQHLGWLRANLPKPVAVKKRCANRDLYTAWAGCDQGWSGVTFEKCMSLCATNALPRGCHGVPPDATCAFAVWFSSSGLCHLAKACVLEDSHPDAEVWAAGGQLAAQAECPWAGARGGWWHGGRPLASAEVLNVSDPSACREACCIDHPGCEAFTWWRASGACHLHQSVRGATWIQDLECTSDVKLSKLADLPAQPFADVRPMFALTEPVGDECPINLAHRGFDGHLGGAFSFMCTVRMDHRNAWSRIFDFSVAPDTQSISAGSVDDSLDLHFTVYRAWSRLSTVVVPDFFELGKETTVLFAVSGAGRLSVFRDGLLVGREDGHTPRWTFRPHLIVGGQSGGHHNYTGQGFRGTIRGIRVWAQEVTWPSRGAAGSLLAISRLDDEHYCAVVRAERVGIDQVAVEYRSVGGASAHGVELPTNSTLSWEGGLAQVYSSADAGGSEPWEGLPAGHAAGVLTFSGVPLAGVLTFEYGCVGYPPVRVAVARDSAPERGAASTSDPAGDSEGEAAGAAAPAEVTQAMVPSPA</sequence>
<evidence type="ECO:0000313" key="5">
    <source>
        <dbReference type="Proteomes" id="UP001189429"/>
    </source>
</evidence>
<keyword evidence="1" id="KW-0175">Coiled coil</keyword>
<gene>
    <name evidence="4" type="ORF">PCOR1329_LOCUS74700</name>
</gene>
<dbReference type="SUPFAM" id="SSF49899">
    <property type="entry name" value="Concanavalin A-like lectins/glucanases"/>
    <property type="match status" value="1"/>
</dbReference>
<dbReference type="InterPro" id="IPR013320">
    <property type="entry name" value="ConA-like_dom_sf"/>
</dbReference>
<evidence type="ECO:0000256" key="1">
    <source>
        <dbReference type="SAM" id="Coils"/>
    </source>
</evidence>
<comment type="caution">
    <text evidence="4">The sequence shown here is derived from an EMBL/GenBank/DDBJ whole genome shotgun (WGS) entry which is preliminary data.</text>
</comment>
<dbReference type="EMBL" id="CAUYUJ010020148">
    <property type="protein sequence ID" value="CAK0896156.1"/>
    <property type="molecule type" value="Genomic_DNA"/>
</dbReference>
<feature type="coiled-coil region" evidence="1">
    <location>
        <begin position="57"/>
        <end position="87"/>
    </location>
</feature>
<dbReference type="Proteomes" id="UP001189429">
    <property type="component" value="Unassembled WGS sequence"/>
</dbReference>
<name>A0ABN9X9I4_9DINO</name>
<protein>
    <recommendedName>
        <fullName evidence="3">Apple domain-containing protein</fullName>
    </recommendedName>
</protein>
<dbReference type="Pfam" id="PF13385">
    <property type="entry name" value="Laminin_G_3"/>
    <property type="match status" value="1"/>
</dbReference>
<feature type="domain" description="Apple" evidence="3">
    <location>
        <begin position="355"/>
        <end position="397"/>
    </location>
</feature>
<accession>A0ABN9X9I4</accession>
<organism evidence="4 5">
    <name type="scientific">Prorocentrum cordatum</name>
    <dbReference type="NCBI Taxonomy" id="2364126"/>
    <lineage>
        <taxon>Eukaryota</taxon>
        <taxon>Sar</taxon>
        <taxon>Alveolata</taxon>
        <taxon>Dinophyceae</taxon>
        <taxon>Prorocentrales</taxon>
        <taxon>Prorocentraceae</taxon>
        <taxon>Prorocentrum</taxon>
    </lineage>
</organism>
<dbReference type="Pfam" id="PF00024">
    <property type="entry name" value="PAN_1"/>
    <property type="match status" value="1"/>
</dbReference>
<feature type="compositionally biased region" description="Low complexity" evidence="2">
    <location>
        <begin position="724"/>
        <end position="741"/>
    </location>
</feature>
<evidence type="ECO:0000256" key="2">
    <source>
        <dbReference type="SAM" id="MobiDB-lite"/>
    </source>
</evidence>
<evidence type="ECO:0000259" key="3">
    <source>
        <dbReference type="Pfam" id="PF00024"/>
    </source>
</evidence>